<evidence type="ECO:0000256" key="2">
    <source>
        <dbReference type="ARBA" id="ARBA00022692"/>
    </source>
</evidence>
<organism evidence="7">
    <name type="scientific">Palpitomonas bilix</name>
    <dbReference type="NCBI Taxonomy" id="652834"/>
    <lineage>
        <taxon>Eukaryota</taxon>
        <taxon>Eukaryota incertae sedis</taxon>
    </lineage>
</organism>
<evidence type="ECO:0000256" key="1">
    <source>
        <dbReference type="ARBA" id="ARBA00004141"/>
    </source>
</evidence>
<dbReference type="GO" id="GO:0016020">
    <property type="term" value="C:membrane"/>
    <property type="evidence" value="ECO:0007669"/>
    <property type="project" value="UniProtKB-SubCell"/>
</dbReference>
<feature type="transmembrane region" description="Helical" evidence="6">
    <location>
        <begin position="6"/>
        <end position="26"/>
    </location>
</feature>
<feature type="transmembrane region" description="Helical" evidence="6">
    <location>
        <begin position="80"/>
        <end position="100"/>
    </location>
</feature>
<feature type="compositionally biased region" description="Basic and acidic residues" evidence="5">
    <location>
        <begin position="585"/>
        <end position="608"/>
    </location>
</feature>
<dbReference type="Pfam" id="PF05653">
    <property type="entry name" value="Mg_trans_NIPA"/>
    <property type="match status" value="2"/>
</dbReference>
<keyword evidence="3 6" id="KW-1133">Transmembrane helix</keyword>
<feature type="transmembrane region" description="Helical" evidence="6">
    <location>
        <begin position="54"/>
        <end position="74"/>
    </location>
</feature>
<evidence type="ECO:0000256" key="3">
    <source>
        <dbReference type="ARBA" id="ARBA00022989"/>
    </source>
</evidence>
<proteinExistence type="predicted"/>
<dbReference type="SUPFAM" id="SSF103481">
    <property type="entry name" value="Multidrug resistance efflux transporter EmrE"/>
    <property type="match status" value="1"/>
</dbReference>
<name>A0A7S3DAC4_9EUKA</name>
<evidence type="ECO:0000256" key="4">
    <source>
        <dbReference type="ARBA" id="ARBA00023136"/>
    </source>
</evidence>
<dbReference type="Gene3D" id="1.10.3730.20">
    <property type="match status" value="1"/>
</dbReference>
<feature type="compositionally biased region" description="Basic and acidic residues" evidence="5">
    <location>
        <begin position="539"/>
        <end position="560"/>
    </location>
</feature>
<dbReference type="InterPro" id="IPR008521">
    <property type="entry name" value="Mg_trans_NIPA"/>
</dbReference>
<feature type="compositionally biased region" description="Basic and acidic residues" evidence="5">
    <location>
        <begin position="456"/>
        <end position="467"/>
    </location>
</feature>
<dbReference type="AlphaFoldDB" id="A0A7S3DAC4"/>
<dbReference type="PANTHER" id="PTHR12570">
    <property type="match status" value="1"/>
</dbReference>
<feature type="region of interest" description="Disordered" evidence="5">
    <location>
        <begin position="453"/>
        <end position="505"/>
    </location>
</feature>
<reference evidence="7" key="1">
    <citation type="submission" date="2021-01" db="EMBL/GenBank/DDBJ databases">
        <authorList>
            <person name="Corre E."/>
            <person name="Pelletier E."/>
            <person name="Niang G."/>
            <person name="Scheremetjew M."/>
            <person name="Finn R."/>
            <person name="Kale V."/>
            <person name="Holt S."/>
            <person name="Cochrane G."/>
            <person name="Meng A."/>
            <person name="Brown T."/>
            <person name="Cohen L."/>
        </authorList>
    </citation>
    <scope>NUCLEOTIDE SEQUENCE</scope>
    <source>
        <strain evidence="7">NIES-2562</strain>
    </source>
</reference>
<feature type="transmembrane region" description="Helical" evidence="6">
    <location>
        <begin position="199"/>
        <end position="218"/>
    </location>
</feature>
<keyword evidence="2 6" id="KW-0812">Transmembrane</keyword>
<evidence type="ECO:0000256" key="5">
    <source>
        <dbReference type="SAM" id="MobiDB-lite"/>
    </source>
</evidence>
<evidence type="ECO:0000313" key="7">
    <source>
        <dbReference type="EMBL" id="CAE0251390.1"/>
    </source>
</evidence>
<evidence type="ECO:0008006" key="8">
    <source>
        <dbReference type="Google" id="ProtNLM"/>
    </source>
</evidence>
<protein>
    <recommendedName>
        <fullName evidence="8">Magnesium transporter</fullName>
    </recommendedName>
</protein>
<sequence>MGVGLVTVGIITAILGNITINVGLTLQKLVHNKIAKMEEENNKPEGTSIIKFKVWWIGIVLMLGGEIGNFLAFGLAPTSVVSPLGAIGIVANAVLAFVVLKEKFRKRDIIGCFVVIGGTIGFVMNAPNTDCMRDDADTWVDLCNATRFDAANVTLGSCWCICNFHNQSELDEQFFLVNDMSAHCSVTLDELRNDFSEPLFQVVMVAVAIITAIFFVLGREAKKMYTGKFLAIVNRLPGGLKRFMFRIAPVALWGKGLGKKYVFINLMLCSLLGSYTVVSLKAVSSLFIGVADNTAGEEAESPFVAPELYLCIILATVSGALQIRYLQAAMESFGNSEVVPVYYVLFTLATMGAGTIMYKEYYYPHRIFNEWDILHPVFFGLGLGVTFFGVYLITGGRKKAEVATSDNDEAKLLDEEDVGDEESRGSSSEDEEMEKLAAEGPVDAEAVKAKLAAGEEGGRVHRHDSNHSRPRSSQSHSRTSLEKGRSRSNSIDGEPRSRRSSSTADLGLREQGYLAMNSSVLSGIGFSTISDVISRKRGHSGDEENHKHEGIELAEVDHSHNLSHHHGKTSNEDAGSHLAANLENAKGKQEQARRSSLEKHSSKGSDQL</sequence>
<keyword evidence="4 6" id="KW-0472">Membrane</keyword>
<comment type="subcellular location">
    <subcellularLocation>
        <location evidence="1">Membrane</location>
        <topology evidence="1">Multi-pass membrane protein</topology>
    </subcellularLocation>
</comment>
<dbReference type="InterPro" id="IPR037185">
    <property type="entry name" value="EmrE-like"/>
</dbReference>
<feature type="region of interest" description="Disordered" evidence="5">
    <location>
        <begin position="537"/>
        <end position="608"/>
    </location>
</feature>
<evidence type="ECO:0000256" key="6">
    <source>
        <dbReference type="SAM" id="Phobius"/>
    </source>
</evidence>
<feature type="transmembrane region" description="Helical" evidence="6">
    <location>
        <begin position="373"/>
        <end position="393"/>
    </location>
</feature>
<feature type="region of interest" description="Disordered" evidence="5">
    <location>
        <begin position="404"/>
        <end position="441"/>
    </location>
</feature>
<dbReference type="PANTHER" id="PTHR12570:SF65">
    <property type="entry name" value="MAGNESIUM TRANSPORTER NIPA9-RELATED"/>
    <property type="match status" value="1"/>
</dbReference>
<feature type="transmembrane region" description="Helical" evidence="6">
    <location>
        <begin position="338"/>
        <end position="358"/>
    </location>
</feature>
<dbReference type="EMBL" id="HBIB01021008">
    <property type="protein sequence ID" value="CAE0251390.1"/>
    <property type="molecule type" value="Transcribed_RNA"/>
</dbReference>
<feature type="transmembrane region" description="Helical" evidence="6">
    <location>
        <begin position="109"/>
        <end position="126"/>
    </location>
</feature>
<gene>
    <name evidence="7" type="ORF">PBIL07802_LOCUS13599</name>
</gene>
<feature type="transmembrane region" description="Helical" evidence="6">
    <location>
        <begin position="262"/>
        <end position="283"/>
    </location>
</feature>
<feature type="transmembrane region" description="Helical" evidence="6">
    <location>
        <begin position="303"/>
        <end position="326"/>
    </location>
</feature>
<dbReference type="GO" id="GO:0015095">
    <property type="term" value="F:magnesium ion transmembrane transporter activity"/>
    <property type="evidence" value="ECO:0007669"/>
    <property type="project" value="InterPro"/>
</dbReference>
<accession>A0A7S3DAC4</accession>